<sequence>MREYRDRTVQEVAACTCDRCGRRMTPVDDQGEWYEKMALDWRGGFGSIFGDGAHVSLDLCQQCVRDTLGRWLRVDPPSGPDGSMQALKGVVPRPNAPVSVDRMNPGEFHERD</sequence>
<dbReference type="AlphaFoldDB" id="A0A1H1J4C2"/>
<evidence type="ECO:0000313" key="3">
    <source>
        <dbReference type="Proteomes" id="UP000199365"/>
    </source>
</evidence>
<evidence type="ECO:0000313" key="2">
    <source>
        <dbReference type="EMBL" id="SDR44763.1"/>
    </source>
</evidence>
<accession>A0A1H1J4C2</accession>
<dbReference type="Proteomes" id="UP000199365">
    <property type="component" value="Unassembled WGS sequence"/>
</dbReference>
<gene>
    <name evidence="2" type="ORF">SAMN05445850_4146</name>
</gene>
<reference evidence="3" key="1">
    <citation type="submission" date="2016-10" db="EMBL/GenBank/DDBJ databases">
        <authorList>
            <person name="Varghese N."/>
            <person name="Submissions S."/>
        </authorList>
    </citation>
    <scope>NUCLEOTIDE SEQUENCE [LARGE SCALE GENOMIC DNA]</scope>
    <source>
        <strain evidence="3">DUS833</strain>
    </source>
</reference>
<evidence type="ECO:0000256" key="1">
    <source>
        <dbReference type="SAM" id="MobiDB-lite"/>
    </source>
</evidence>
<dbReference type="EMBL" id="FNKX01000002">
    <property type="protein sequence ID" value="SDR44763.1"/>
    <property type="molecule type" value="Genomic_DNA"/>
</dbReference>
<name>A0A1H1J4C2_9BURK</name>
<feature type="region of interest" description="Disordered" evidence="1">
    <location>
        <begin position="75"/>
        <end position="112"/>
    </location>
</feature>
<organism evidence="2 3">
    <name type="scientific">Paraburkholderia tuberum</name>
    <dbReference type="NCBI Taxonomy" id="157910"/>
    <lineage>
        <taxon>Bacteria</taxon>
        <taxon>Pseudomonadati</taxon>
        <taxon>Pseudomonadota</taxon>
        <taxon>Betaproteobacteria</taxon>
        <taxon>Burkholderiales</taxon>
        <taxon>Burkholderiaceae</taxon>
        <taxon>Paraburkholderia</taxon>
    </lineage>
</organism>
<protein>
    <submittedName>
        <fullName evidence="2">Uncharacterized protein</fullName>
    </submittedName>
</protein>
<dbReference type="RefSeq" id="WP_244145218.1">
    <property type="nucleotide sequence ID" value="NZ_FNKX01000002.1"/>
</dbReference>
<keyword evidence="3" id="KW-1185">Reference proteome</keyword>
<proteinExistence type="predicted"/>